<keyword evidence="1" id="KW-0238">DNA-binding</keyword>
<dbReference type="RefSeq" id="WP_251812624.1">
    <property type="nucleotide sequence ID" value="NZ_CP101527.1"/>
</dbReference>
<dbReference type="AlphaFoldDB" id="A0A9E8HPT6"/>
<dbReference type="InterPro" id="IPR038056">
    <property type="entry name" value="YjbR-like_sf"/>
</dbReference>
<proteinExistence type="predicted"/>
<protein>
    <submittedName>
        <fullName evidence="1">MmcQ/YjbR family DNA-binding protein</fullName>
    </submittedName>
</protein>
<organism evidence="1 2">
    <name type="scientific">Alkalimarinus sediminis</name>
    <dbReference type="NCBI Taxonomy" id="1632866"/>
    <lineage>
        <taxon>Bacteria</taxon>
        <taxon>Pseudomonadati</taxon>
        <taxon>Pseudomonadota</taxon>
        <taxon>Gammaproteobacteria</taxon>
        <taxon>Alteromonadales</taxon>
        <taxon>Alteromonadaceae</taxon>
        <taxon>Alkalimarinus</taxon>
    </lineage>
</organism>
<reference evidence="1" key="1">
    <citation type="submission" date="2022-07" db="EMBL/GenBank/DDBJ databases">
        <title>Alkalimarinus sp. nov., isolated from gut of a Alitta virens.</title>
        <authorList>
            <person name="Yang A.I."/>
            <person name="Shin N.-R."/>
        </authorList>
    </citation>
    <scope>NUCLEOTIDE SEQUENCE</scope>
    <source>
        <strain evidence="1">FA028</strain>
    </source>
</reference>
<name>A0A9E8HPT6_9ALTE</name>
<evidence type="ECO:0000313" key="2">
    <source>
        <dbReference type="Proteomes" id="UP001164472"/>
    </source>
</evidence>
<evidence type="ECO:0000313" key="1">
    <source>
        <dbReference type="EMBL" id="UZW76876.1"/>
    </source>
</evidence>
<dbReference type="PANTHER" id="PTHR35145">
    <property type="entry name" value="CYTOPLASMIC PROTEIN-RELATED"/>
    <property type="match status" value="1"/>
</dbReference>
<dbReference type="PANTHER" id="PTHR35145:SF1">
    <property type="entry name" value="CYTOPLASMIC PROTEIN"/>
    <property type="match status" value="1"/>
</dbReference>
<dbReference type="Pfam" id="PF04237">
    <property type="entry name" value="YjbR"/>
    <property type="match status" value="1"/>
</dbReference>
<sequence>MDYEIAKLYLLSKPETEESEPFGEGIPVFKVKNKIFAILGMNNGVGQLNLKCDPEEALALRDIFTAVIPGYHMNKKHWNTVILDGTIPNGEIERMIDHSYTLIVKGLKKIEREGLELRYGQDALYKK</sequence>
<dbReference type="Proteomes" id="UP001164472">
    <property type="component" value="Chromosome"/>
</dbReference>
<dbReference type="KEGG" id="asem:NNL22_15740"/>
<accession>A0A9E8HPT6</accession>
<dbReference type="GO" id="GO:0003677">
    <property type="term" value="F:DNA binding"/>
    <property type="evidence" value="ECO:0007669"/>
    <property type="project" value="UniProtKB-KW"/>
</dbReference>
<dbReference type="InterPro" id="IPR007351">
    <property type="entry name" value="YjbR"/>
</dbReference>
<dbReference type="InterPro" id="IPR058532">
    <property type="entry name" value="YjbR/MT2646/Rv2570-like"/>
</dbReference>
<keyword evidence="2" id="KW-1185">Reference proteome</keyword>
<dbReference type="Gene3D" id="3.90.1150.30">
    <property type="match status" value="1"/>
</dbReference>
<dbReference type="SUPFAM" id="SSF142906">
    <property type="entry name" value="YjbR-like"/>
    <property type="match status" value="1"/>
</dbReference>
<dbReference type="EMBL" id="CP101527">
    <property type="protein sequence ID" value="UZW76876.1"/>
    <property type="molecule type" value="Genomic_DNA"/>
</dbReference>
<gene>
    <name evidence="1" type="ORF">NNL22_15740</name>
</gene>